<feature type="transmembrane region" description="Helical" evidence="24">
    <location>
        <begin position="357"/>
        <end position="382"/>
    </location>
</feature>
<evidence type="ECO:0000256" key="24">
    <source>
        <dbReference type="SAM" id="Phobius"/>
    </source>
</evidence>
<accession>A0A814AIU2</accession>
<dbReference type="Gene3D" id="1.10.472.130">
    <property type="match status" value="1"/>
</dbReference>
<dbReference type="PRINTS" id="PR01307">
    <property type="entry name" value="P2XRECEPTOR"/>
</dbReference>
<dbReference type="FunFam" id="1.10.8.1220:FF:000001">
    <property type="entry name" value="Dynein axonemal heavy chain 5"/>
    <property type="match status" value="1"/>
</dbReference>
<dbReference type="GO" id="GO:0005858">
    <property type="term" value="C:axonemal dynein complex"/>
    <property type="evidence" value="ECO:0007669"/>
    <property type="project" value="UniProtKB-ARBA"/>
</dbReference>
<evidence type="ECO:0000256" key="1">
    <source>
        <dbReference type="ARBA" id="ARBA00004308"/>
    </source>
</evidence>
<dbReference type="Gene3D" id="3.40.50.300">
    <property type="entry name" value="P-loop containing nucleotide triphosphate hydrolases"/>
    <property type="match status" value="5"/>
</dbReference>
<dbReference type="Gene3D" id="1.20.58.1120">
    <property type="match status" value="1"/>
</dbReference>
<keyword evidence="22" id="KW-0407">Ion channel</keyword>
<dbReference type="InterPro" id="IPR026983">
    <property type="entry name" value="DHC"/>
</dbReference>
<feature type="transmembrane region" description="Helical" evidence="24">
    <location>
        <begin position="43"/>
        <end position="62"/>
    </location>
</feature>
<dbReference type="GO" id="GO:0004931">
    <property type="term" value="F:extracellularly ATP-gated monoatomic cation channel activity"/>
    <property type="evidence" value="ECO:0007669"/>
    <property type="project" value="InterPro"/>
</dbReference>
<dbReference type="GO" id="GO:0033198">
    <property type="term" value="P:response to ATP"/>
    <property type="evidence" value="ECO:0007669"/>
    <property type="project" value="InterPro"/>
</dbReference>
<evidence type="ECO:0000256" key="3">
    <source>
        <dbReference type="ARBA" id="ARBA00008887"/>
    </source>
</evidence>
<dbReference type="InterPro" id="IPR024743">
    <property type="entry name" value="Dynein_HC_stalk"/>
</dbReference>
<dbReference type="GO" id="GO:0008017">
    <property type="term" value="F:microtubule binding"/>
    <property type="evidence" value="ECO:0007669"/>
    <property type="project" value="UniProtKB-ARBA"/>
</dbReference>
<dbReference type="FunFam" id="3.40.50.300:FF:000049">
    <property type="entry name" value="Dynein, axonemal, heavy chain 5"/>
    <property type="match status" value="1"/>
</dbReference>
<dbReference type="FunFam" id="1.20.140.100:FF:000001">
    <property type="entry name" value="dynein heavy chain 17, axonemal"/>
    <property type="match status" value="1"/>
</dbReference>
<dbReference type="InterPro" id="IPR042228">
    <property type="entry name" value="Dynein_linker_3"/>
</dbReference>
<dbReference type="Pfam" id="PF08385">
    <property type="entry name" value="DHC_N1"/>
    <property type="match status" value="1"/>
</dbReference>
<dbReference type="Pfam" id="PF03028">
    <property type="entry name" value="Dynein_heavy"/>
    <property type="match status" value="1"/>
</dbReference>
<keyword evidence="9" id="KW-0677">Repeat</keyword>
<dbReference type="FunFam" id="1.20.920.30:FF:000003">
    <property type="entry name" value="Dynein axonemal heavy chain 17"/>
    <property type="match status" value="1"/>
</dbReference>
<dbReference type="GO" id="GO:0051959">
    <property type="term" value="F:dynein light intermediate chain binding"/>
    <property type="evidence" value="ECO:0007669"/>
    <property type="project" value="InterPro"/>
</dbReference>
<dbReference type="FunFam" id="1.10.287.2620:FF:000002">
    <property type="entry name" value="Dynein heavy chain 2, axonemal"/>
    <property type="match status" value="1"/>
</dbReference>
<dbReference type="GO" id="GO:0001614">
    <property type="term" value="F:purinergic nucleotide receptor activity"/>
    <property type="evidence" value="ECO:0007669"/>
    <property type="project" value="InterPro"/>
</dbReference>
<evidence type="ECO:0000256" key="10">
    <source>
        <dbReference type="ARBA" id="ARBA00022741"/>
    </source>
</evidence>
<comment type="similarity">
    <text evidence="3">Belongs to the dynein heavy chain family.</text>
</comment>
<dbReference type="Gene3D" id="3.10.490.20">
    <property type="match status" value="1"/>
</dbReference>
<dbReference type="GO" id="GO:0008569">
    <property type="term" value="F:minus-end-directed microtubule motor activity"/>
    <property type="evidence" value="ECO:0007669"/>
    <property type="project" value="InterPro"/>
</dbReference>
<dbReference type="InterPro" id="IPR059116">
    <property type="entry name" value="P2X_receptor"/>
</dbReference>
<dbReference type="InterPro" id="IPR024317">
    <property type="entry name" value="Dynein_heavy_chain_D4_dom"/>
</dbReference>
<dbReference type="Pfam" id="PF12780">
    <property type="entry name" value="AAA_8"/>
    <property type="match status" value="1"/>
</dbReference>
<dbReference type="InterPro" id="IPR041228">
    <property type="entry name" value="Dynein_C"/>
</dbReference>
<dbReference type="InterPro" id="IPR027309">
    <property type="entry name" value="P2X_extracellular_dom_sf"/>
</dbReference>
<keyword evidence="6" id="KW-0963">Cytoplasm</keyword>
<dbReference type="Pfam" id="PF18199">
    <property type="entry name" value="Dynein_C"/>
    <property type="match status" value="1"/>
</dbReference>
<dbReference type="FunFam" id="3.40.50.300:FF:000219">
    <property type="entry name" value="Dynein axonemal heavy chain 17"/>
    <property type="match status" value="1"/>
</dbReference>
<dbReference type="InterPro" id="IPR041658">
    <property type="entry name" value="AAA_lid_11"/>
</dbReference>
<dbReference type="FunFam" id="3.20.180.20:FF:000001">
    <property type="entry name" value="Dynein axonemal heavy chain 5"/>
    <property type="match status" value="1"/>
</dbReference>
<keyword evidence="14 23" id="KW-0175">Coiled coil</keyword>
<dbReference type="InterPro" id="IPR013602">
    <property type="entry name" value="Dynein_heavy_linker"/>
</dbReference>
<evidence type="ECO:0000256" key="9">
    <source>
        <dbReference type="ARBA" id="ARBA00022737"/>
    </source>
</evidence>
<evidence type="ECO:0000256" key="19">
    <source>
        <dbReference type="ARBA" id="ARBA00023212"/>
    </source>
</evidence>
<dbReference type="GO" id="GO:0007018">
    <property type="term" value="P:microtubule-based movement"/>
    <property type="evidence" value="ECO:0007669"/>
    <property type="project" value="InterPro"/>
</dbReference>
<feature type="coiled-coil region" evidence="23">
    <location>
        <begin position="3595"/>
        <end position="3639"/>
    </location>
</feature>
<dbReference type="Gene3D" id="1.10.287.2620">
    <property type="match status" value="1"/>
</dbReference>
<sequence>MKLNSLFERHHRVRRVVSKGFHSLFTEYETPKLVLIHSSTLTILLRIMQIILLIYSVLYLLLYEKGYQKQDTSIVSSFTLKVKGVGFVQTATNETVIIDVADYIIPPSENDAIFIMSNFIQTSQTRSQCAEAVSLEEARCKVDDDCLNKAVSSKASGRWTGRCLITPSDKVMNSTANLTQQSTGLCEYAGWCPAENDEVQAMYVNDFLNFTIFIKNFIEFPTFRVKHKNMVDNLKTCIFHPKHSLDCPIFSLGYILNQAEKDPKERELMLRYGGVISIKLDWDCNLDRNINLCKPEYTFVRLDVPFREKPFSRGFNFRYASHWKYHGVNHRTLMKAYGLRLIMAVSGKAGKFDPITLSLNTGSLVGIFGLATFFCDIILLHFSKQSPSYRRHVFETVHLKTRTESIVEQRRNSANVDTSTNNHLTVAHKATPRFVRRSTSLRPLTLADIERSPESQPIYLFYINKEKGARTYLSSSITMSESANERGSLSSDIGDVEISSSDDMEWDDLRFRFFLSYLNIVFGTTPTAFQKLILNNETNRKLMQLFLDTADRNLILIFENSDSLNILTEFPMQIKSKLVCFVKRNSSIIHDDIPLKKQIAIAEFTHSSMAQLSLFISEILWPILQQRKTTSDWPDIVIRNCAQNISELTNLLTTVNGILRGQTILSIPHEIEYLSNPDYLRVLSQNKGFDNGKIRLLENIVLTWKKQIQTAINYDANPPQNKYYPLPNLEIQFWMARADNLQNIKTQMHSSLVRRLAEILEVSGSTYFSAFRVLFRDVIQALIEAQNMALYLKPLMPILDSIEKVQDIEIISTFFHHLFHSLSLTWVHSTYYTNISRFIGFLQEWTNLILNKIRDLLQPNDLFVDTDFDEPLQLINISIETCLFYKKTYQHHKALLPTHFKDRQVRYWEFPESNIFERCDDFLNRLNMLKNIISTAKEYFIYESIELGGVDADELQSILQKVLSDFKSSYAVFRGLSDDLTNDSNVEFANRYKSFTKSVLVDDERIANILCRYLRPCATHVKTTNIDTIYRLFRIFGPTLERNRLKHVVNEYTSTLLSIIEDALNEDQLLFDEYIKDSYPAWLLAMPKLIADLTFAGQLRQRIIDQVEPLKTVNINVNDNDTYKRIFEQEEDLLKKLDDFMEHTNQQWIESFRKQDLLHLNEPLLRKEDNYYAVNIKPEFSIALHEIIRLYQLPSFTISPESEEFYQYIDHFQQQCIDLEYITKSYRHIYDNILIIEYPLIRDELHAIEKDLDRASTTFTLDIDHGTSNYSRDFIRYLRRSITDFEERLFKSKTNLDDMQRILKRFVKSALYSRGETRQDSLLIVHEKEDRVLKRNSELRDAGSHLQDLLKQNKWLLKADGDSDIWKAYVDYVDEIVIESLYEIIEYNLNYLLEESDSTLNKRVLFEVQLVLDDLDLRFNPSLEFGSANGLYDIVDTLIGNIFRQAAMLPRLAEHSGQKHYQNDLEGMKALNDSRLKIMGRLRDTMKEANDWKEEVEENSYLWLDDRKEHMRQFLLYGRIFEDHELENIEHIKESPPNLIQFQNQIDLFQSIYNDIDSWNQTFLFNSWLRVDARPIKRQLLALVTKWINLYKNYLIDHITVSLNELQTFIKHATNMLQREMKPDNLKDLIEMMTFLSQVRARQEYTDDMAEPIKDTIELLKSYAYEVPQSVYVMLDELPEQWIVIKKMSAQMKQQIAPLQANQVANIRHQIVDMERRQQELRERFLEDAPLKYDTKEPYIELDYWASQLRKFDQDVQQLSDLARIFDISVPEYKIVKLCRKEMRPLKQIWDIIYLIRSRIDEWTKTPWKEVNIELIDQELRQTYLNKELRLLAKECSQWHAFQGIEKDVKNLIASLRSVGEFRNNAIRPRHWEELMKETGVQINMTNETSLQDLLALHLHQYEDEVKNIVDKAAKEQGMEKILTDLENTWSSMNFQTEKHPRTNVTLVSIDDDILVALDEHQTQLQTLLSSKFISHFVDDVITWKSQMSTADMVLQLLTEVQRTWSNLEAIFIGTDDIRVQLPQETEAFDRIDQEFKTIAKDNEADLNFIRCTNRPGLYDQLEKMKDNLQLCQKALEDYLEIKRLAFPRFFFVSGSELLEFLSNGNEPEKVMRLLKKVFDSLNKLDLREDSKGNKLKIAYAMHSDDGERVTFFTDCNLDGAVEIWLARLLDFHCETIRNWLRMAVAAYEDKSREEWIFDYPAQVILTTSQIWWTTDVNGTFARIEEGFSNALREYNKKQIVQLNTLISLLLGHLNDQDREKITTLCLIDLHARDVVAKMLALKIENINEFSWQSQLRHRWDAKDNNCYANICDARFKYQYEYLGNKSRLVITPLTDRCYITLTQSLHLFVGGAPAGPAGTGKTETTKDLGKSLGVCVFVTNCSEQIDYKSIGNTFKGLAMSGCWGCFDEFNRISIAVLSVVAVQVKLIFDALRAKRKFFHFMNAEIKIHPSVGIFITMNPGYAGRTELPENLKALFRPCAMVVPDFELIAELNLVSAGFTDAKLLSRKFVTLYSLCRDLLSKQEHYDWGLRAIKSVLVVAGTLRRADPEMSEDKVLMRALRDFNIPKITVEDMAIFLNLIGDLFPALDVERKRDQEFETKVREAAIDLHLQAEEASPTAQNNFVLKIIQLKEIFDVRHSVFIIGNAGTGKTQIWKTLFKTYQNMKRRPHAVDLDPKAVTNDELFGYMHRQTREWKDGLFSTIMRDLANMTSDSPKWIVLDGDIDPMWIESLNTVMDDNKVLTLASNERISLNETMRLLFEISHLKTATPATVSRAGILYVSTTDIGYSPVYVSWVEQRESSSERNQLLLLFDKYIPRCLELLKSGRVRTITPLVDVCHIQMLCNILDCLLTPQNLPPDCPKEWWELYFVWATIWAIGGSLCQEQTLDYRNEFSKWFIHEFKMIKFPPHGNIFDYSIDPQTKRFEPWSKLLDETSFDPDLPVQSQLVATSETVRLSFWLEALVKRSVSVMFVGSAGTGKSVIITNRLDKFNAQNFTISTIPLNYYTTSEMLQNSLEKPLEKKAGRTYGAPGNRQLIYFIDDFNMPERDKYFTVQAHTIVREYLDYQHWYDRQKLTLKDIRNCQFVVAMNQNAGTFNIDARLQRHFATFAVPFPNKSILHTIYSKMLETKFTNFTKIDLKSQTSFLNLFVTVAIQFHQRVSTVFLPTAVKFHYLFNLRDLSNIIQGMLFASSKNVVHPQDLIRLYIHEAERTYSDKLISQEDIDLFEKILRETIRKNFEFVNNETFAKPLIYSHFTGGIGDAQYIAVLSMDKLQKIVEDALISYNETNSPMNLVLFEDALIHVARINRILESPRGNALLIGVGGSGKQSLARLAAFMSSLDVFQITIKPSYGINDFKMDLNNLYRRAGLKGLGSVLLLSDAQIKDEHFLVFINDYLSLGEIFDLFTDDEQDEILNSVRSEAKSQGHDESKESGWKYFIDKVRRNLKIVLCFSPVGNTLRNRARRFPALFSGTIIDWFHSWPRDALYSVVVRFLDDSKLISKESHDTIANLMADIHVDVNQISIQYFLNERRSYYTTPKTFLEFIKLFQHIYQNKQTKIQLETVRLLAGLEKLGSISAQTAILQEDLKVTTEEVNTKAERAETALKIVTAEADKVAKEKSFADEERRKIETKKAAVEKVQAACAIELAKAEPALEAARLALENIEKGQLTELKSFASPPETVKFVMNMVVVLFKWVDESRIIPESQRTWTEAKNTIGPVEKFLQRLKNFQIFNDYKVTSQVRAIIDKLNSTLMNISKSDSTENLIQQIAMKSAAAGGIYTWLDNMLKFHTVYLEVKPKQMALDGANEELSRAQQAFSKILARVHILEDALTEENLKMQRALAEKDDAVRTKERLARQIDLAERLVDGLASSRIIWTKRVETFKSDLETLIGDVLLAATFISYAGYFSRSYRINLVNKWRASILATKGAIPMQTDLQPLSIMIDDADIAEWMNQGLPADQTSYENAAILIYCLRWPLMVDPQGQGLRWIKNCFAQNLVILRYNSKGYLDRFEAAIRRGDTLLLECVEESLDSILEPIISRNLIRKGQAVKFGDKEIDCHPNFRLIMQTRLANPHFQPEVQAQTTLINFSIIRDGLEAQLLAEIVAVERPDLEKSKFEVTKQQNEYKINLKKLEDSLLARLATAEGNFIQNVELVVTLEHTVNTALEIEQKTIEAEKFSQQIDRTRELYRPTAIRACVIYFIMNDLSKIHPMYQFSLKAFRAVFLKAIDHAEQNEDFRIRIENLIDAITFASYSYIIRGLFEEHKLIFTIQLLLQVLMEKGEVDMVELDLLLRNPHETHAGSPVEFLNEKAWGNIKALSLVPAFHGLDREIEASSKRWKKYVESEAPELEKPPGEWKGKSTMQQLCILRAVRPDRMLYALKLFIGEKLGKKYTEIRAPDFAHTYEESSKSIPIFFILSPGVDPLKEVETLGKKLGYTSQAGKFYNISLGQGQEIIAENALEVSAKEGHWIVLQNIHLVRHWLPILERKLERILESGQESFRLFMSAEPSADVNMHAIPQGILENSIKITNESHTGMLANLHKALDSFDQEVLDSCSKDTQFKVILFALCYFHAVVSQRTKFGSIGWNRKYPFSSGDLQICIDVLRNYLESNVKIPWEDLRYIFGEIMYGGHITDDWDRRLCRNYLETYLNPSMFEGDLQLAPDFPLPPPLDYKAYHAYVDDKLPSESPKLYGLHPNAEINFLSQTSEKLFQTLVEILPRETNNVNQGQSVALSRDEKIRNVLDEFQNHMPEDFNIVELRARLDERNPYAVVALQEAERMNNLLREIRQSLKELDGGLKGELAISNEIELLQECFYLELVPIQWANRAYPSLHPLGLWFHDMLNRYREIDNWIADFQLPNSVWLGGLFNPQSFLTSIMQAVARKQDWPLDRMCLMVEVTKKQREEIQSAPKDGAYIHNLFIDGARWDKQNNLLIEGKLKELCPPMPVIFVKAIPIDRLDTKGTYDCPVYRIKTRGPTYVWRFNLKTKEKPSKWVLAGVALLLQA</sequence>
<keyword evidence="16" id="KW-0969">Cilium</keyword>
<keyword evidence="17 24" id="KW-0472">Membrane</keyword>
<evidence type="ECO:0000256" key="11">
    <source>
        <dbReference type="ARBA" id="ARBA00022840"/>
    </source>
</evidence>
<dbReference type="FunFam" id="3.10.490.20:FF:000002">
    <property type="entry name" value="Dynein axonemal heavy chain 17"/>
    <property type="match status" value="1"/>
</dbReference>
<keyword evidence="15" id="KW-0406">Ion transport</keyword>
<evidence type="ECO:0000256" key="6">
    <source>
        <dbReference type="ARBA" id="ARBA00022490"/>
    </source>
</evidence>
<evidence type="ECO:0000313" key="26">
    <source>
        <dbReference type="EMBL" id="CAF0912760.1"/>
    </source>
</evidence>
<evidence type="ECO:0000313" key="27">
    <source>
        <dbReference type="Proteomes" id="UP000663828"/>
    </source>
</evidence>
<gene>
    <name evidence="26" type="ORF">XAT740_LOCUS8626</name>
</gene>
<keyword evidence="13" id="KW-0243">Dynein</keyword>
<dbReference type="InterPro" id="IPR043157">
    <property type="entry name" value="Dynein_AAA1S"/>
</dbReference>
<dbReference type="InterPro" id="IPR001429">
    <property type="entry name" value="P2X_purnocptor"/>
</dbReference>
<dbReference type="Pfam" id="PF12774">
    <property type="entry name" value="AAA_6"/>
    <property type="match status" value="1"/>
</dbReference>
<evidence type="ECO:0000256" key="4">
    <source>
        <dbReference type="ARBA" id="ARBA00009848"/>
    </source>
</evidence>
<evidence type="ECO:0000259" key="25">
    <source>
        <dbReference type="SMART" id="SM00382"/>
    </source>
</evidence>
<dbReference type="Gene3D" id="1.10.8.720">
    <property type="entry name" value="Region D6 of dynein motor"/>
    <property type="match status" value="1"/>
</dbReference>
<evidence type="ECO:0000256" key="2">
    <source>
        <dbReference type="ARBA" id="ARBA00004430"/>
    </source>
</evidence>
<dbReference type="InterPro" id="IPR041589">
    <property type="entry name" value="DNAH3_AAA_lid_1"/>
</dbReference>
<dbReference type="FunFam" id="1.10.8.710:FF:000002">
    <property type="entry name" value="dynein heavy chain 17, axonemal"/>
    <property type="match status" value="1"/>
</dbReference>
<dbReference type="InterPro" id="IPR042222">
    <property type="entry name" value="Dynein_2_N"/>
</dbReference>
<dbReference type="FunFam" id="1.10.8.720:FF:000002">
    <property type="entry name" value="Dynein heavy chain 9, axonemal"/>
    <property type="match status" value="1"/>
</dbReference>
<proteinExistence type="inferred from homology"/>
<dbReference type="Proteomes" id="UP000663828">
    <property type="component" value="Unassembled WGS sequence"/>
</dbReference>
<evidence type="ECO:0000256" key="14">
    <source>
        <dbReference type="ARBA" id="ARBA00023054"/>
    </source>
</evidence>
<dbReference type="GO" id="GO:0005886">
    <property type="term" value="C:plasma membrane"/>
    <property type="evidence" value="ECO:0007669"/>
    <property type="project" value="InterPro"/>
</dbReference>
<dbReference type="GO" id="GO:0005524">
    <property type="term" value="F:ATP binding"/>
    <property type="evidence" value="ECO:0007669"/>
    <property type="project" value="UniProtKB-KW"/>
</dbReference>
<dbReference type="Gene3D" id="1.20.920.30">
    <property type="match status" value="1"/>
</dbReference>
<evidence type="ECO:0000256" key="7">
    <source>
        <dbReference type="ARBA" id="ARBA00022692"/>
    </source>
</evidence>
<dbReference type="SMART" id="SM00382">
    <property type="entry name" value="AAA"/>
    <property type="match status" value="3"/>
</dbReference>
<dbReference type="Pfam" id="PF17857">
    <property type="entry name" value="AAA_lid_1"/>
    <property type="match status" value="1"/>
</dbReference>
<dbReference type="InterPro" id="IPR027417">
    <property type="entry name" value="P-loop_NTPase"/>
</dbReference>
<dbReference type="PANTHER" id="PTHR45703">
    <property type="entry name" value="DYNEIN HEAVY CHAIN"/>
    <property type="match status" value="1"/>
</dbReference>
<dbReference type="Pfam" id="PF12781">
    <property type="entry name" value="AAA_9"/>
    <property type="match status" value="1"/>
</dbReference>
<feature type="domain" description="AAA+ ATPase" evidence="25">
    <location>
        <begin position="3311"/>
        <end position="3520"/>
    </location>
</feature>
<comment type="caution">
    <text evidence="26">The sequence shown here is derived from an EMBL/GenBank/DDBJ whole genome shotgun (WGS) entry which is preliminary data.</text>
</comment>
<dbReference type="InterPro" id="IPR042219">
    <property type="entry name" value="AAA_lid_11_sf"/>
</dbReference>
<dbReference type="Gene3D" id="1.10.8.1220">
    <property type="match status" value="1"/>
</dbReference>
<dbReference type="GO" id="GO:0097729">
    <property type="term" value="C:9+2 motile cilium"/>
    <property type="evidence" value="ECO:0007669"/>
    <property type="project" value="UniProtKB-ARBA"/>
</dbReference>
<reference evidence="26" key="1">
    <citation type="submission" date="2021-02" db="EMBL/GenBank/DDBJ databases">
        <authorList>
            <person name="Nowell W R."/>
        </authorList>
    </citation>
    <scope>NUCLEOTIDE SEQUENCE</scope>
</reference>
<dbReference type="FunFam" id="1.20.58.1120:FF:000001">
    <property type="entry name" value="dynein heavy chain 2, axonemal"/>
    <property type="match status" value="1"/>
</dbReference>
<dbReference type="NCBIfam" id="TIGR00863">
    <property type="entry name" value="P2X"/>
    <property type="match status" value="1"/>
</dbReference>
<dbReference type="FunFam" id="1.20.1270.280:FF:000003">
    <property type="entry name" value="Dynein axonemal heavy chain 17"/>
    <property type="match status" value="1"/>
</dbReference>
<comment type="subcellular location">
    <subcellularLocation>
        <location evidence="2">Cytoplasm</location>
        <location evidence="2">Cytoskeleton</location>
        <location evidence="2">Cilium axoneme</location>
    </subcellularLocation>
    <subcellularLocation>
        <location evidence="1">Endomembrane system</location>
    </subcellularLocation>
</comment>
<evidence type="ECO:0000256" key="15">
    <source>
        <dbReference type="ARBA" id="ARBA00023065"/>
    </source>
</evidence>
<name>A0A814AIU2_ADIRI</name>
<dbReference type="Pfam" id="PF17852">
    <property type="entry name" value="Dynein_AAA_lid"/>
    <property type="match status" value="1"/>
</dbReference>
<keyword evidence="20" id="KW-0966">Cell projection</keyword>
<dbReference type="InterPro" id="IPR013594">
    <property type="entry name" value="Dynein_heavy_tail"/>
</dbReference>
<keyword evidence="11" id="KW-0067">ATP-binding</keyword>
<evidence type="ECO:0000256" key="12">
    <source>
        <dbReference type="ARBA" id="ARBA00022989"/>
    </source>
</evidence>
<dbReference type="FunFam" id="3.40.50.300:FF:000945">
    <property type="entry name" value="Dynein axonemal heavy chain 9"/>
    <property type="match status" value="1"/>
</dbReference>
<evidence type="ECO:0000256" key="21">
    <source>
        <dbReference type="ARBA" id="ARBA00023286"/>
    </source>
</evidence>
<dbReference type="Gene3D" id="6.10.140.1060">
    <property type="match status" value="1"/>
</dbReference>
<dbReference type="InterPro" id="IPR004273">
    <property type="entry name" value="Dynein_heavy_D6_P-loop"/>
</dbReference>
<comment type="similarity">
    <text evidence="4">Belongs to the P2X receptor family.</text>
</comment>
<evidence type="ECO:0000256" key="20">
    <source>
        <dbReference type="ARBA" id="ARBA00023273"/>
    </source>
</evidence>
<keyword evidence="19" id="KW-0206">Cytoskeleton</keyword>
<dbReference type="Pfam" id="PF00864">
    <property type="entry name" value="P2X_receptor"/>
    <property type="match status" value="1"/>
</dbReference>
<dbReference type="FunFam" id="3.40.50.300:FF:000411">
    <property type="entry name" value="dynein heavy chain 17, axonemal"/>
    <property type="match status" value="1"/>
</dbReference>
<keyword evidence="21" id="KW-1071">Ligand-gated ion channel</keyword>
<dbReference type="GO" id="GO:0005874">
    <property type="term" value="C:microtubule"/>
    <property type="evidence" value="ECO:0007669"/>
    <property type="project" value="UniProtKB-KW"/>
</dbReference>
<organism evidence="26 27">
    <name type="scientific">Adineta ricciae</name>
    <name type="common">Rotifer</name>
    <dbReference type="NCBI Taxonomy" id="249248"/>
    <lineage>
        <taxon>Eukaryota</taxon>
        <taxon>Metazoa</taxon>
        <taxon>Spiralia</taxon>
        <taxon>Gnathifera</taxon>
        <taxon>Rotifera</taxon>
        <taxon>Eurotatoria</taxon>
        <taxon>Bdelloidea</taxon>
        <taxon>Adinetida</taxon>
        <taxon>Adinetidae</taxon>
        <taxon>Adineta</taxon>
    </lineage>
</organism>
<dbReference type="InterPro" id="IPR043160">
    <property type="entry name" value="Dynein_C_barrel"/>
</dbReference>
<feature type="domain" description="AAA+ ATPase" evidence="25">
    <location>
        <begin position="2348"/>
        <end position="2487"/>
    </location>
</feature>
<feature type="domain" description="AAA+ ATPase" evidence="25">
    <location>
        <begin position="2964"/>
        <end position="3115"/>
    </location>
</feature>
<evidence type="ECO:0000256" key="18">
    <source>
        <dbReference type="ARBA" id="ARBA00023175"/>
    </source>
</evidence>
<evidence type="ECO:0000256" key="23">
    <source>
        <dbReference type="SAM" id="Coils"/>
    </source>
</evidence>
<dbReference type="Gene3D" id="3.20.180.20">
    <property type="entry name" value="Dynein heavy chain, N-terminal domain 2"/>
    <property type="match status" value="1"/>
</dbReference>
<dbReference type="Gene3D" id="1.20.920.20">
    <property type="match status" value="1"/>
</dbReference>
<keyword evidence="8" id="KW-0493">Microtubule</keyword>
<evidence type="ECO:0000256" key="13">
    <source>
        <dbReference type="ARBA" id="ARBA00023017"/>
    </source>
</evidence>
<dbReference type="Pfam" id="PF12777">
    <property type="entry name" value="MT"/>
    <property type="match status" value="1"/>
</dbReference>
<dbReference type="Gene3D" id="2.60.490.10">
    <property type="entry name" value="atp-gated p2x4 ion channel domain"/>
    <property type="match status" value="1"/>
</dbReference>
<evidence type="ECO:0000256" key="8">
    <source>
        <dbReference type="ARBA" id="ARBA00022701"/>
    </source>
</evidence>
<dbReference type="Gene3D" id="1.10.8.710">
    <property type="match status" value="1"/>
</dbReference>
<protein>
    <recommendedName>
        <fullName evidence="25">AAA+ ATPase domain-containing protein</fullName>
    </recommendedName>
</protein>
<dbReference type="Pfam" id="PF12775">
    <property type="entry name" value="AAA_7"/>
    <property type="match status" value="1"/>
</dbReference>
<feature type="coiled-coil region" evidence="23">
    <location>
        <begin position="3799"/>
        <end position="3861"/>
    </location>
</feature>
<keyword evidence="18" id="KW-0505">Motor protein</keyword>
<dbReference type="Pfam" id="PF08393">
    <property type="entry name" value="DHC_N2"/>
    <property type="match status" value="1"/>
</dbReference>
<evidence type="ECO:0000256" key="22">
    <source>
        <dbReference type="ARBA" id="ARBA00023303"/>
    </source>
</evidence>
<dbReference type="Gene3D" id="1.10.287.940">
    <property type="entry name" value="atp-gated p2x4 ion channel"/>
    <property type="match status" value="1"/>
</dbReference>
<evidence type="ECO:0000256" key="16">
    <source>
        <dbReference type="ARBA" id="ARBA00023069"/>
    </source>
</evidence>
<dbReference type="InterPro" id="IPR035706">
    <property type="entry name" value="AAA_9"/>
</dbReference>
<dbReference type="GO" id="GO:0098794">
    <property type="term" value="C:postsynapse"/>
    <property type="evidence" value="ECO:0007669"/>
    <property type="project" value="GOC"/>
</dbReference>
<dbReference type="Gene3D" id="1.20.140.100">
    <property type="entry name" value="Dynein heavy chain, N-terminal domain 2"/>
    <property type="match status" value="1"/>
</dbReference>
<dbReference type="Gene3D" id="1.20.1270.280">
    <property type="match status" value="1"/>
</dbReference>
<dbReference type="FunFam" id="3.40.50.300:FF:002141">
    <property type="entry name" value="Dynein heavy chain"/>
    <property type="match status" value="1"/>
</dbReference>
<keyword evidence="12 24" id="KW-1133">Transmembrane helix</keyword>
<keyword evidence="10" id="KW-0547">Nucleotide-binding</keyword>
<dbReference type="EMBL" id="CAJNOR010000432">
    <property type="protein sequence ID" value="CAF0912760.1"/>
    <property type="molecule type" value="Genomic_DNA"/>
</dbReference>
<keyword evidence="7 24" id="KW-0812">Transmembrane</keyword>
<keyword evidence="5" id="KW-0813">Transport</keyword>
<evidence type="ECO:0000256" key="17">
    <source>
        <dbReference type="ARBA" id="ARBA00023136"/>
    </source>
</evidence>
<dbReference type="PANTHER" id="PTHR45703:SF8">
    <property type="entry name" value="DYNEINS HEAVY CHAIN"/>
    <property type="match status" value="1"/>
</dbReference>
<dbReference type="InterPro" id="IPR035699">
    <property type="entry name" value="AAA_6"/>
</dbReference>
<evidence type="ECO:0000256" key="5">
    <source>
        <dbReference type="ARBA" id="ARBA00022448"/>
    </source>
</evidence>
<dbReference type="InterPro" id="IPR041466">
    <property type="entry name" value="Dynein_AAA5_ext"/>
</dbReference>
<dbReference type="InterPro" id="IPR003593">
    <property type="entry name" value="AAA+_ATPase"/>
</dbReference>
<keyword evidence="27" id="KW-1185">Reference proteome</keyword>
<dbReference type="Pfam" id="PF18198">
    <property type="entry name" value="AAA_lid_11"/>
    <property type="match status" value="1"/>
</dbReference>
<dbReference type="SUPFAM" id="SSF52540">
    <property type="entry name" value="P-loop containing nucleoside triphosphate hydrolases"/>
    <property type="match status" value="4"/>
</dbReference>
<dbReference type="GO" id="GO:0045505">
    <property type="term" value="F:dynein intermediate chain binding"/>
    <property type="evidence" value="ECO:0007669"/>
    <property type="project" value="InterPro"/>
</dbReference>